<keyword evidence="2" id="KW-0342">GTP-binding</keyword>
<dbReference type="FunFam" id="3.40.50.300:FF:001447">
    <property type="entry name" value="Ras-related protein Rab-1B"/>
    <property type="match status" value="3"/>
</dbReference>
<keyword evidence="4" id="KW-1185">Reference proteome</keyword>
<dbReference type="OrthoDB" id="9989112at2759"/>
<dbReference type="SMART" id="SM00174">
    <property type="entry name" value="RHO"/>
    <property type="match status" value="1"/>
</dbReference>
<comment type="caution">
    <text evidence="3">The sequence shown here is derived from an EMBL/GenBank/DDBJ whole genome shotgun (WGS) entry which is preliminary data.</text>
</comment>
<dbReference type="SMART" id="SM00176">
    <property type="entry name" value="RAN"/>
    <property type="match status" value="1"/>
</dbReference>
<evidence type="ECO:0000256" key="1">
    <source>
        <dbReference type="ARBA" id="ARBA00022741"/>
    </source>
</evidence>
<gene>
    <name evidence="3" type="ORF">SteCoe_29824</name>
</gene>
<evidence type="ECO:0000313" key="3">
    <source>
        <dbReference type="EMBL" id="OMJ71854.1"/>
    </source>
</evidence>
<evidence type="ECO:0000313" key="4">
    <source>
        <dbReference type="Proteomes" id="UP000187209"/>
    </source>
</evidence>
<organism evidence="3 4">
    <name type="scientific">Stentor coeruleus</name>
    <dbReference type="NCBI Taxonomy" id="5963"/>
    <lineage>
        <taxon>Eukaryota</taxon>
        <taxon>Sar</taxon>
        <taxon>Alveolata</taxon>
        <taxon>Ciliophora</taxon>
        <taxon>Postciliodesmatophora</taxon>
        <taxon>Heterotrichea</taxon>
        <taxon>Heterotrichida</taxon>
        <taxon>Stentoridae</taxon>
        <taxon>Stentor</taxon>
    </lineage>
</organism>
<dbReference type="EMBL" id="MPUH01000950">
    <property type="protein sequence ID" value="OMJ71854.1"/>
    <property type="molecule type" value="Genomic_DNA"/>
</dbReference>
<dbReference type="GO" id="GO:0003924">
    <property type="term" value="F:GTPase activity"/>
    <property type="evidence" value="ECO:0007669"/>
    <property type="project" value="InterPro"/>
</dbReference>
<dbReference type="PROSITE" id="PS51421">
    <property type="entry name" value="RAS"/>
    <property type="match status" value="2"/>
</dbReference>
<dbReference type="PROSITE" id="PS51419">
    <property type="entry name" value="RAB"/>
    <property type="match status" value="3"/>
</dbReference>
<dbReference type="Proteomes" id="UP000187209">
    <property type="component" value="Unassembled WGS sequence"/>
</dbReference>
<dbReference type="GO" id="GO:0005525">
    <property type="term" value="F:GTP binding"/>
    <property type="evidence" value="ECO:0007669"/>
    <property type="project" value="UniProtKB-KW"/>
</dbReference>
<dbReference type="SMART" id="SM00175">
    <property type="entry name" value="RAB"/>
    <property type="match status" value="3"/>
</dbReference>
<dbReference type="Gene3D" id="3.40.50.300">
    <property type="entry name" value="P-loop containing nucleotide triphosphate hydrolases"/>
    <property type="match status" value="3"/>
</dbReference>
<dbReference type="InterPro" id="IPR050227">
    <property type="entry name" value="Rab"/>
</dbReference>
<dbReference type="InterPro" id="IPR027417">
    <property type="entry name" value="P-loop_NTPase"/>
</dbReference>
<dbReference type="InterPro" id="IPR001806">
    <property type="entry name" value="Small_GTPase"/>
</dbReference>
<evidence type="ECO:0000256" key="2">
    <source>
        <dbReference type="ARBA" id="ARBA00023134"/>
    </source>
</evidence>
<accession>A0A1R2B4Y9</accession>
<dbReference type="SUPFAM" id="SSF52540">
    <property type="entry name" value="P-loop containing nucleoside triphosphate hydrolases"/>
    <property type="match status" value="3"/>
</dbReference>
<sequence length="574" mass="66864">MESQESDIFLKISLVGSEKTGKSSLFLRYFEDNFNCHYSPTLGVDFRIKTISSNNKTYKLQLWDIAGQERFKSLSPSYFKGSQFILILYQPSDRDSFNNLTKWAEFIKANMTNDYKILIVENEFFGIKRVVSRKESKNVAKKLESELVRVNTKTGVNVNKLFETILDYSIGERVTWPDIEYENDDDLLSNEETENFETQDILSVQEENNEQVFLYKVILVGDSGTGKSSIISCLSCNYFTENYIPTVGIEFKIISFHINNSLVKLQVWDTAGQEKHRPIIPAYYKGSNCIIIIYNSHNRKKFENITNWLEDIDRNAPENCYVVLLENEFDNYKKQVEEHEGPELANKFDLHYFKSNLKNGHQIQSLFSNIAKILINSTDIKRPNYINIINKNSMTNEVKSHVNNYDYFMNLIIIGDSGTGKSSLLLRYSDDVFSESYISTIGIDFKVCSLKIEEKNLEIKIWDTAGDEKFRTITFYYYKNAHVIMIVYDASNRKSFDNLGYWIEMAHKYTEEKFLMCLVENARFDMVRQVENFEGEEIAKKENAVFFKVDVKTKEGVDELFEKCARKAMEDLIL</sequence>
<dbReference type="InterPro" id="IPR005225">
    <property type="entry name" value="Small_GTP-bd"/>
</dbReference>
<dbReference type="PANTHER" id="PTHR47977">
    <property type="entry name" value="RAS-RELATED PROTEIN RAB"/>
    <property type="match status" value="1"/>
</dbReference>
<proteinExistence type="predicted"/>
<dbReference type="PRINTS" id="PR00449">
    <property type="entry name" value="RASTRNSFRMNG"/>
</dbReference>
<dbReference type="Pfam" id="PF00071">
    <property type="entry name" value="Ras"/>
    <property type="match status" value="3"/>
</dbReference>
<dbReference type="CDD" id="cd00154">
    <property type="entry name" value="Rab"/>
    <property type="match status" value="3"/>
</dbReference>
<dbReference type="AlphaFoldDB" id="A0A1R2B4Y9"/>
<dbReference type="SMART" id="SM00173">
    <property type="entry name" value="RAS"/>
    <property type="match status" value="2"/>
</dbReference>
<keyword evidence="1" id="KW-0547">Nucleotide-binding</keyword>
<dbReference type="NCBIfam" id="TIGR00231">
    <property type="entry name" value="small_GTP"/>
    <property type="match status" value="3"/>
</dbReference>
<protein>
    <submittedName>
        <fullName evidence="3">Uncharacterized protein</fullName>
    </submittedName>
</protein>
<reference evidence="3 4" key="1">
    <citation type="submission" date="2016-11" db="EMBL/GenBank/DDBJ databases">
        <title>The macronuclear genome of Stentor coeruleus: a giant cell with tiny introns.</title>
        <authorList>
            <person name="Slabodnick M."/>
            <person name="Ruby J.G."/>
            <person name="Reiff S.B."/>
            <person name="Swart E.C."/>
            <person name="Gosai S."/>
            <person name="Prabakaran S."/>
            <person name="Witkowska E."/>
            <person name="Larue G.E."/>
            <person name="Fisher S."/>
            <person name="Freeman R.M."/>
            <person name="Gunawardena J."/>
            <person name="Chu W."/>
            <person name="Stover N.A."/>
            <person name="Gregory B.D."/>
            <person name="Nowacki M."/>
            <person name="Derisi J."/>
            <person name="Roy S.W."/>
            <person name="Marshall W.F."/>
            <person name="Sood P."/>
        </authorList>
    </citation>
    <scope>NUCLEOTIDE SEQUENCE [LARGE SCALE GENOMIC DNA]</scope>
    <source>
        <strain evidence="3">WM001</strain>
    </source>
</reference>
<name>A0A1R2B4Y9_9CILI</name>